<name>A0AAW1QJ04_9CHLO</name>
<feature type="transmembrane region" description="Helical" evidence="2">
    <location>
        <begin position="810"/>
        <end position="830"/>
    </location>
</feature>
<dbReference type="AlphaFoldDB" id="A0AAW1QJ04"/>
<gene>
    <name evidence="3" type="ORF">WJX81_001584</name>
</gene>
<keyword evidence="2" id="KW-1133">Transmembrane helix</keyword>
<sequence>MPQPALLYKSQRRRERKVLQALGIRLAAAFLSGHTDADLKPNIAACFPRAAYVSVAVALPDGMLVATSDLRASGPVQFTLLAAARAAVGRALRTRAAVFAHRPPCECSGLDDLDAAHAARGCNLICCVPIHAAGSEGGLPVAQAGRGSSAEYADHTPGAREGALGGDELQRDAYGAMEERVASAPAGVLAATLRRSGSGNGRAPLLGAICLGMHDDIKLNAFAKFRLECELDILAECLAPLLAAEGAAGIAAALGALAAAPVLAAGAAEAPDPAAAAAALSAAATPSELLREASCGLPPPPGAGEPGHSAPAMAVTAPASGGAEAVGTTGGASESGRATSAPAERPVAPQAVSAFESMLRGWDAPQLPHFVASAAASPAAATAEAATPPRGGGAEAESQSSGDIYQERFRRWSVAQTARAEEERAASAFLAAQRQPSADPLAQRLRSVALREDSESGSELGADAAADADSGALSLRCSGLERQSSYRPPEGMRSVDLRDASRAGSRLAITGALAGAASIALDPNPDPNPAPAPSDGEPALSFRRGLGSVPAAGKPCGDHNVNTGGGGGMRRQGSMERSSGGIGGMPFRRGLEQVFGGSGLGAMPDIAEVSDSSSEASASSQPRRSVSLETRQAPQARQASATLPGIVEELQGASSGKALGLAGQHLSAPTPPRPVLLVAQAHAATQSTPQNSSPKQWRALLPRRSASAPISPTRAGGKGAGAGPPADRLWLTFGDMRLEGRFARWQAASLARVDCWAVLVALLHLAFLGFVPPVELVRAVPLLWAWQLLVLAAPLAAMRMHYEWYLDNRWWLVRGLVAHCVMFVGTAGAPELAPPPTGALPRLIWLTKAVRCEPLILSSFASLVPFRVFVPSQLLNCALALGALPRACAVWALAGGPVPPGGPAGAAALLGMAGVLVGVGVPALAVRALERRARRIFLASM</sequence>
<feature type="transmembrane region" description="Helical" evidence="2">
    <location>
        <begin position="776"/>
        <end position="798"/>
    </location>
</feature>
<keyword evidence="2" id="KW-0812">Transmembrane</keyword>
<feature type="transmembrane region" description="Helical" evidence="2">
    <location>
        <begin position="906"/>
        <end position="926"/>
    </location>
</feature>
<feature type="compositionally biased region" description="Polar residues" evidence="1">
    <location>
        <begin position="621"/>
        <end position="641"/>
    </location>
</feature>
<comment type="caution">
    <text evidence="3">The sequence shown here is derived from an EMBL/GenBank/DDBJ whole genome shotgun (WGS) entry which is preliminary data.</text>
</comment>
<evidence type="ECO:0008006" key="5">
    <source>
        <dbReference type="Google" id="ProtNLM"/>
    </source>
</evidence>
<feature type="compositionally biased region" description="Low complexity" evidence="1">
    <location>
        <begin position="457"/>
        <end position="468"/>
    </location>
</feature>
<evidence type="ECO:0000256" key="2">
    <source>
        <dbReference type="SAM" id="Phobius"/>
    </source>
</evidence>
<feature type="region of interest" description="Disordered" evidence="1">
    <location>
        <begin position="292"/>
        <end position="348"/>
    </location>
</feature>
<dbReference type="EMBL" id="JALJOU010000101">
    <property type="protein sequence ID" value="KAK9821454.1"/>
    <property type="molecule type" value="Genomic_DNA"/>
</dbReference>
<reference evidence="3 4" key="1">
    <citation type="journal article" date="2024" name="Nat. Commun.">
        <title>Phylogenomics reveals the evolutionary origins of lichenization in chlorophyte algae.</title>
        <authorList>
            <person name="Puginier C."/>
            <person name="Libourel C."/>
            <person name="Otte J."/>
            <person name="Skaloud P."/>
            <person name="Haon M."/>
            <person name="Grisel S."/>
            <person name="Petersen M."/>
            <person name="Berrin J.G."/>
            <person name="Delaux P.M."/>
            <person name="Dal Grande F."/>
            <person name="Keller J."/>
        </authorList>
    </citation>
    <scope>NUCLEOTIDE SEQUENCE [LARGE SCALE GENOMIC DNA]</scope>
    <source>
        <strain evidence="3 4">SAG 245.80</strain>
    </source>
</reference>
<feature type="compositionally biased region" description="Low complexity" evidence="1">
    <location>
        <begin position="607"/>
        <end position="620"/>
    </location>
</feature>
<protein>
    <recommendedName>
        <fullName evidence="5">Guanylate cyclase domain-containing protein</fullName>
    </recommendedName>
</protein>
<accession>A0AAW1QJ04</accession>
<evidence type="ECO:0000313" key="4">
    <source>
        <dbReference type="Proteomes" id="UP001445335"/>
    </source>
</evidence>
<organism evidence="3 4">
    <name type="scientific">Elliptochloris bilobata</name>
    <dbReference type="NCBI Taxonomy" id="381761"/>
    <lineage>
        <taxon>Eukaryota</taxon>
        <taxon>Viridiplantae</taxon>
        <taxon>Chlorophyta</taxon>
        <taxon>core chlorophytes</taxon>
        <taxon>Trebouxiophyceae</taxon>
        <taxon>Trebouxiophyceae incertae sedis</taxon>
        <taxon>Elliptochloris clade</taxon>
        <taxon>Elliptochloris</taxon>
    </lineage>
</organism>
<dbReference type="Proteomes" id="UP001445335">
    <property type="component" value="Unassembled WGS sequence"/>
</dbReference>
<feature type="compositionally biased region" description="Low complexity" evidence="1">
    <location>
        <begin position="381"/>
        <end position="402"/>
    </location>
</feature>
<keyword evidence="2" id="KW-0472">Membrane</keyword>
<feature type="region of interest" description="Disordered" evidence="1">
    <location>
        <begin position="448"/>
        <end position="468"/>
    </location>
</feature>
<evidence type="ECO:0000256" key="1">
    <source>
        <dbReference type="SAM" id="MobiDB-lite"/>
    </source>
</evidence>
<evidence type="ECO:0000313" key="3">
    <source>
        <dbReference type="EMBL" id="KAK9821454.1"/>
    </source>
</evidence>
<feature type="region of interest" description="Disordered" evidence="1">
    <location>
        <begin position="519"/>
        <end position="583"/>
    </location>
</feature>
<feature type="region of interest" description="Disordered" evidence="1">
    <location>
        <begin position="596"/>
        <end position="643"/>
    </location>
</feature>
<feature type="region of interest" description="Disordered" evidence="1">
    <location>
        <begin position="381"/>
        <end position="403"/>
    </location>
</feature>
<feature type="compositionally biased region" description="Low complexity" evidence="1">
    <location>
        <begin position="319"/>
        <end position="334"/>
    </location>
</feature>
<proteinExistence type="predicted"/>
<keyword evidence="4" id="KW-1185">Reference proteome</keyword>